<proteinExistence type="predicted"/>
<protein>
    <submittedName>
        <fullName evidence="2">Uncharacterized protein</fullName>
    </submittedName>
</protein>
<organism evidence="2 3">
    <name type="scientific">Herpetosiphon gulosus</name>
    <dbReference type="NCBI Taxonomy" id="1973496"/>
    <lineage>
        <taxon>Bacteria</taxon>
        <taxon>Bacillati</taxon>
        <taxon>Chloroflexota</taxon>
        <taxon>Chloroflexia</taxon>
        <taxon>Herpetosiphonales</taxon>
        <taxon>Herpetosiphonaceae</taxon>
        <taxon>Herpetosiphon</taxon>
    </lineage>
</organism>
<dbReference type="Proteomes" id="UP001428290">
    <property type="component" value="Unassembled WGS sequence"/>
</dbReference>
<comment type="caution">
    <text evidence="2">The sequence shown here is derived from an EMBL/GenBank/DDBJ whole genome shotgun (WGS) entry which is preliminary data.</text>
</comment>
<gene>
    <name evidence="2" type="ORF">Hgul01_01435</name>
</gene>
<reference evidence="2 3" key="1">
    <citation type="submission" date="2024-02" db="EMBL/GenBank/DDBJ databases">
        <title>Herpetosiphon gulosus NBRC 112829.</title>
        <authorList>
            <person name="Ichikawa N."/>
            <person name="Katano-Makiyama Y."/>
            <person name="Hidaka K."/>
        </authorList>
    </citation>
    <scope>NUCLEOTIDE SEQUENCE [LARGE SCALE GENOMIC DNA]</scope>
    <source>
        <strain evidence="2 3">NBRC 112829</strain>
    </source>
</reference>
<accession>A0ABP9WWS2</accession>
<dbReference type="EMBL" id="BAABRU010000004">
    <property type="protein sequence ID" value="GAA5527647.1"/>
    <property type="molecule type" value="Genomic_DNA"/>
</dbReference>
<keyword evidence="3" id="KW-1185">Reference proteome</keyword>
<name>A0ABP9WWS2_9CHLR</name>
<evidence type="ECO:0000313" key="3">
    <source>
        <dbReference type="Proteomes" id="UP001428290"/>
    </source>
</evidence>
<evidence type="ECO:0000256" key="1">
    <source>
        <dbReference type="SAM" id="MobiDB-lite"/>
    </source>
</evidence>
<evidence type="ECO:0000313" key="2">
    <source>
        <dbReference type="EMBL" id="GAA5527647.1"/>
    </source>
</evidence>
<feature type="region of interest" description="Disordered" evidence="1">
    <location>
        <begin position="49"/>
        <end position="97"/>
    </location>
</feature>
<dbReference type="RefSeq" id="WP_345721271.1">
    <property type="nucleotide sequence ID" value="NZ_BAABRU010000004.1"/>
</dbReference>
<sequence length="119" mass="12604">MADTASPLASIKVEHQIHFTLDGFPCTTSVAGATADQLKVVIDRLKAIGAQPPTTPPAQPAQPTAAAAPPSAPAQRLCPTHGTPLQLRQGTRRGGKPYKFWSCNHTDADGNWCDHTEKP</sequence>
<feature type="compositionally biased region" description="Low complexity" evidence="1">
    <location>
        <begin position="61"/>
        <end position="75"/>
    </location>
</feature>